<dbReference type="PROSITE" id="PS50102">
    <property type="entry name" value="RRM"/>
    <property type="match status" value="1"/>
</dbReference>
<evidence type="ECO:0000256" key="7">
    <source>
        <dbReference type="ARBA" id="ARBA00023242"/>
    </source>
</evidence>
<name>A0A2T9Y0Z7_9FUNG</name>
<dbReference type="InterPro" id="IPR001841">
    <property type="entry name" value="Znf_RING"/>
</dbReference>
<feature type="compositionally biased region" description="Low complexity" evidence="10">
    <location>
        <begin position="716"/>
        <end position="727"/>
    </location>
</feature>
<keyword evidence="2 9" id="KW-0479">Metal-binding</keyword>
<keyword evidence="4 9" id="KW-0862">Zinc</keyword>
<protein>
    <recommendedName>
        <fullName evidence="16">RING-type domain-containing protein</fullName>
    </recommendedName>
</protein>
<evidence type="ECO:0000313" key="15">
    <source>
        <dbReference type="Proteomes" id="UP000245609"/>
    </source>
</evidence>
<evidence type="ECO:0000256" key="9">
    <source>
        <dbReference type="PROSITE-ProRule" id="PRU00723"/>
    </source>
</evidence>
<dbReference type="STRING" id="133381.A0A2T9Y0Z7"/>
<feature type="compositionally biased region" description="Low complexity" evidence="10">
    <location>
        <begin position="387"/>
        <end position="430"/>
    </location>
</feature>
<feature type="region of interest" description="Disordered" evidence="10">
    <location>
        <begin position="1238"/>
        <end position="1269"/>
    </location>
</feature>
<dbReference type="InterPro" id="IPR000571">
    <property type="entry name" value="Znf_CCCH"/>
</dbReference>
<dbReference type="PROSITE" id="PS50103">
    <property type="entry name" value="ZF_C3H1"/>
    <property type="match status" value="1"/>
</dbReference>
<evidence type="ECO:0000256" key="10">
    <source>
        <dbReference type="SAM" id="MobiDB-lite"/>
    </source>
</evidence>
<dbReference type="CDD" id="cd16618">
    <property type="entry name" value="mRING-HC-C4C4_CNOT4"/>
    <property type="match status" value="1"/>
</dbReference>
<dbReference type="GO" id="GO:0005634">
    <property type="term" value="C:nucleus"/>
    <property type="evidence" value="ECO:0007669"/>
    <property type="project" value="UniProtKB-SubCell"/>
</dbReference>
<dbReference type="FunFam" id="3.30.40.10:FF:000006">
    <property type="entry name" value="CCR4-NOT transcription complex subunit 4"/>
    <property type="match status" value="1"/>
</dbReference>
<feature type="compositionally biased region" description="Low complexity" evidence="10">
    <location>
        <begin position="306"/>
        <end position="322"/>
    </location>
</feature>
<feature type="region of interest" description="Disordered" evidence="10">
    <location>
        <begin position="675"/>
        <end position="696"/>
    </location>
</feature>
<dbReference type="InterPro" id="IPR039780">
    <property type="entry name" value="Mot2"/>
</dbReference>
<dbReference type="GO" id="GO:0003723">
    <property type="term" value="F:RNA binding"/>
    <property type="evidence" value="ECO:0007669"/>
    <property type="project" value="UniProtKB-UniRule"/>
</dbReference>
<feature type="compositionally biased region" description="Polar residues" evidence="10">
    <location>
        <begin position="370"/>
        <end position="385"/>
    </location>
</feature>
<dbReference type="GO" id="GO:0030014">
    <property type="term" value="C:CCR4-NOT complex"/>
    <property type="evidence" value="ECO:0007669"/>
    <property type="project" value="InterPro"/>
</dbReference>
<dbReference type="PANTHER" id="PTHR12603:SF0">
    <property type="entry name" value="CCR4-NOT TRANSCRIPTION COMPLEX SUBUNIT 4"/>
    <property type="match status" value="1"/>
</dbReference>
<dbReference type="GO" id="GO:0004842">
    <property type="term" value="F:ubiquitin-protein transferase activity"/>
    <property type="evidence" value="ECO:0007669"/>
    <property type="project" value="InterPro"/>
</dbReference>
<dbReference type="InterPro" id="IPR035979">
    <property type="entry name" value="RBD_domain_sf"/>
</dbReference>
<feature type="compositionally biased region" description="Polar residues" evidence="10">
    <location>
        <begin position="515"/>
        <end position="532"/>
    </location>
</feature>
<reference evidence="14 15" key="1">
    <citation type="journal article" date="2018" name="MBio">
        <title>Comparative Genomics Reveals the Core Gene Toolbox for the Fungus-Insect Symbiosis.</title>
        <authorList>
            <person name="Wang Y."/>
            <person name="Stata M."/>
            <person name="Wang W."/>
            <person name="Stajich J.E."/>
            <person name="White M.M."/>
            <person name="Moncalvo J.M."/>
        </authorList>
    </citation>
    <scope>NUCLEOTIDE SEQUENCE [LARGE SCALE GENOMIC DNA]</scope>
    <source>
        <strain evidence="14 15">SC-DP-2</strain>
    </source>
</reference>
<feature type="compositionally biased region" description="Polar residues" evidence="10">
    <location>
        <begin position="675"/>
        <end position="694"/>
    </location>
</feature>
<evidence type="ECO:0000256" key="8">
    <source>
        <dbReference type="PROSITE-ProRule" id="PRU00176"/>
    </source>
</evidence>
<dbReference type="InterPro" id="IPR013083">
    <property type="entry name" value="Znf_RING/FYVE/PHD"/>
</dbReference>
<dbReference type="SMART" id="SM00361">
    <property type="entry name" value="RRM_1"/>
    <property type="match status" value="1"/>
</dbReference>
<dbReference type="InterPro" id="IPR012677">
    <property type="entry name" value="Nucleotide-bd_a/b_plait_sf"/>
</dbReference>
<evidence type="ECO:0000256" key="3">
    <source>
        <dbReference type="ARBA" id="ARBA00022771"/>
    </source>
</evidence>
<dbReference type="SUPFAM" id="SSF54928">
    <property type="entry name" value="RNA-binding domain, RBD"/>
    <property type="match status" value="1"/>
</dbReference>
<evidence type="ECO:0000259" key="11">
    <source>
        <dbReference type="PROSITE" id="PS50089"/>
    </source>
</evidence>
<dbReference type="PANTHER" id="PTHR12603">
    <property type="entry name" value="CCR4-NOT TRANSCRIPTION COMPLEX RELATED"/>
    <property type="match status" value="1"/>
</dbReference>
<feature type="compositionally biased region" description="Polar residues" evidence="10">
    <location>
        <begin position="569"/>
        <end position="628"/>
    </location>
</feature>
<dbReference type="PROSITE" id="PS50089">
    <property type="entry name" value="ZF_RING_2"/>
    <property type="match status" value="1"/>
</dbReference>
<sequence>MSDSEDEAQTCPLCMEVMDIDDRCFFPCECDYQICRFCYHRIIETFNGKCPACRRDYKDMKVRWNADFAEQMTKSKAEKKAREREKREQEIGTKKHLANVRVIQRNLAYVVGLPPHLATEEILKGPDYFGQFGKINKIVINKKKIVPPRGGDPIISVGAYVTFASKEDTAAAIKTVDGSTLENRLLRATYGTTKYCTYYLKGVVCQNPNCMYLHEPGEEADYSNREDNKSGFRPLDAASHARAPPIKPNNIQTSSSSSPPAESSKPSPISPTISDTKNTDEFPSISSRPSSSTLKQPPVIDEKSFPLPASASSTNLATASASGPAATDTINETIPKAESTSAGLSSLTKSSKQIPSVLGGGSSALPATVSWASRTNSKATSSTPKKSGFSFRPSSRQPSSSKSLSTNDASSTSTSTLKKSLFDLSNSNLNSRHESSANLDRPNPISPKNTSTASSQSALLQLSRERKEQMKKHSAKLSVDNSSLPPTALPISSSKPKTDTKYSSLGINSSGSSNTDTKSNIASPSTSENRSISNNQAQALLEAAPIPQEQVQIKDTETAVLSSVDAKPNVSTLDTQSTTQPTPTENDATRPDISNETLAYSLSKTSDEPMNSTEISELSNGSGLATTQPNIDSVKINGFESSKNTFNPSNIQFQSSNGLLDDITSSQPLFSPWNTSTRFFSNPQSENDPTSQRFARNPLLSRNLFGSTELKDQGTSPNPLLSVPSNPWRSGLSSQSNYNFLNPGLINQEPSMLKQGFNDFSIAPSSILPPSLTLLSPNQNPALLNSSTNLLDSSFKPQQFSTLGSSPNLLLKDQSQVEPLEPSNFDTLNLGNKSLSSQGSLNLSRNRSRFGFAQANSDIRDPSMFSGIPALPNSGLQTNLIPQIPNSLQNSKYNLSPSNVYQLGFNVNSSLNINCSNDGMKLPDTSSIKSAHNSLLLSALAADTNHSSIKLGDGLSKNASKFDINNPSLYQSRQNERPLGMPELNKASSIPDWRVGMADPNKSKLVNDSDTQPLGNLNSSLGSKQFLLSNNLNTFANDLLPKPNQNLYNTIPFSNINSGNFPTDQFSIKPEATGPFAVKNQNISSLSDTYPNLKPNINLESQFFQDNTLAPASHPFQDPAIVQAQISKSQGSILTQNPSPQHLSTLLSRLNLNASKPPQQNPAQTKSSDAKDFWSQQVNAQSATFISDPAIMSLGKAQSQTLSSHKDPRLNLQNPANDNINRNFFVSDAAVDNTVKNPISSNSSLETASSVRMPSLFPSSQQASSSRPFDKGVGNIDSSVQAASFFLQSEHPSNTGNIGSLVQSQPLNFFKPDNLLSNISSNAGSKATGFAKATQDTSLENKFIALNQIGLLSKDSNSSEAMLRSLSSDVILSDPSNFNNIPKNKSEELQSNSSYFDEILSLLDGKNTLFSKNSSICDEATSEDSFLDNLKVDPVIFYNTIATIRNILQDIGAADFTVDGNVIFENKGEEQKLNFDVVRPSFLRFLLLSKQIHTGQLLLNKLSDSLKSIESMNNKVSYILDSADSPMN</sequence>
<keyword evidence="15" id="KW-1185">Reference proteome</keyword>
<dbReference type="Proteomes" id="UP000245609">
    <property type="component" value="Unassembled WGS sequence"/>
</dbReference>
<dbReference type="InterPro" id="IPR000504">
    <property type="entry name" value="RRM_dom"/>
</dbReference>
<evidence type="ECO:0000313" key="14">
    <source>
        <dbReference type="EMBL" id="PVU86000.1"/>
    </source>
</evidence>
<accession>A0A2T9Y0Z7</accession>
<dbReference type="Gene3D" id="3.30.70.330">
    <property type="match status" value="1"/>
</dbReference>
<dbReference type="Pfam" id="PF00076">
    <property type="entry name" value="RRM_1"/>
    <property type="match status" value="1"/>
</dbReference>
<evidence type="ECO:0000259" key="13">
    <source>
        <dbReference type="PROSITE" id="PS50103"/>
    </source>
</evidence>
<feature type="region of interest" description="Disordered" evidence="10">
    <location>
        <begin position="220"/>
        <end position="532"/>
    </location>
</feature>
<dbReference type="OrthoDB" id="1923159at2759"/>
<comment type="caution">
    <text evidence="14">The sequence shown here is derived from an EMBL/GenBank/DDBJ whole genome shotgun (WGS) entry which is preliminary data.</text>
</comment>
<evidence type="ECO:0008006" key="16">
    <source>
        <dbReference type="Google" id="ProtNLM"/>
    </source>
</evidence>
<feature type="region of interest" description="Disordered" evidence="10">
    <location>
        <begin position="708"/>
        <end position="728"/>
    </location>
</feature>
<dbReference type="InterPro" id="IPR003954">
    <property type="entry name" value="RRM_euk-type"/>
</dbReference>
<feature type="compositionally biased region" description="Low complexity" evidence="10">
    <location>
        <begin position="450"/>
        <end position="462"/>
    </location>
</feature>
<gene>
    <name evidence="14" type="ORF">BB560_006839</name>
</gene>
<proteinExistence type="predicted"/>
<dbReference type="CDD" id="cd12438">
    <property type="entry name" value="RRM_CNOT4"/>
    <property type="match status" value="1"/>
</dbReference>
<feature type="compositionally biased region" description="Polar residues" evidence="10">
    <location>
        <begin position="479"/>
        <end position="495"/>
    </location>
</feature>
<feature type="region of interest" description="Disordered" evidence="10">
    <location>
        <begin position="564"/>
        <end position="628"/>
    </location>
</feature>
<dbReference type="GO" id="GO:0016567">
    <property type="term" value="P:protein ubiquitination"/>
    <property type="evidence" value="ECO:0007669"/>
    <property type="project" value="TreeGrafter"/>
</dbReference>
<dbReference type="Pfam" id="PF14570">
    <property type="entry name" value="zf-RING_4"/>
    <property type="match status" value="1"/>
</dbReference>
<feature type="compositionally biased region" description="Low complexity" evidence="10">
    <location>
        <begin position="254"/>
        <end position="276"/>
    </location>
</feature>
<dbReference type="Gene3D" id="3.30.40.10">
    <property type="entry name" value="Zinc/RING finger domain, C3HC4 (zinc finger)"/>
    <property type="match status" value="1"/>
</dbReference>
<organism evidence="14 15">
    <name type="scientific">Smittium megazygosporum</name>
    <dbReference type="NCBI Taxonomy" id="133381"/>
    <lineage>
        <taxon>Eukaryota</taxon>
        <taxon>Fungi</taxon>
        <taxon>Fungi incertae sedis</taxon>
        <taxon>Zoopagomycota</taxon>
        <taxon>Kickxellomycotina</taxon>
        <taxon>Harpellomycetes</taxon>
        <taxon>Harpellales</taxon>
        <taxon>Legeriomycetaceae</taxon>
        <taxon>Smittium</taxon>
    </lineage>
</organism>
<comment type="subcellular location">
    <subcellularLocation>
        <location evidence="1">Nucleus</location>
    </subcellularLocation>
</comment>
<dbReference type="SUPFAM" id="SSF57850">
    <property type="entry name" value="RING/U-box"/>
    <property type="match status" value="1"/>
</dbReference>
<feature type="domain" description="RRM" evidence="12">
    <location>
        <begin position="106"/>
        <end position="193"/>
    </location>
</feature>
<evidence type="ECO:0000256" key="4">
    <source>
        <dbReference type="ARBA" id="ARBA00022833"/>
    </source>
</evidence>
<feature type="compositionally biased region" description="Low complexity" evidence="10">
    <location>
        <begin position="503"/>
        <end position="514"/>
    </location>
</feature>
<feature type="zinc finger region" description="C3H1-type" evidence="9">
    <location>
        <begin position="190"/>
        <end position="217"/>
    </location>
</feature>
<evidence type="ECO:0000259" key="12">
    <source>
        <dbReference type="PROSITE" id="PS50102"/>
    </source>
</evidence>
<feature type="compositionally biased region" description="Low complexity" evidence="10">
    <location>
        <begin position="283"/>
        <end position="292"/>
    </location>
</feature>
<evidence type="ECO:0000256" key="6">
    <source>
        <dbReference type="ARBA" id="ARBA00023054"/>
    </source>
</evidence>
<dbReference type="InterPro" id="IPR039515">
    <property type="entry name" value="NOT4_mRING-HC-C4C4"/>
</dbReference>
<keyword evidence="5 8" id="KW-0694">RNA-binding</keyword>
<feature type="compositionally biased region" description="Polar residues" evidence="10">
    <location>
        <begin position="1238"/>
        <end position="1252"/>
    </location>
</feature>
<dbReference type="EMBL" id="MBFS01003558">
    <property type="protein sequence ID" value="PVU86000.1"/>
    <property type="molecule type" value="Genomic_DNA"/>
</dbReference>
<evidence type="ECO:0000256" key="1">
    <source>
        <dbReference type="ARBA" id="ARBA00004123"/>
    </source>
</evidence>
<keyword evidence="3 9" id="KW-0863">Zinc-finger</keyword>
<evidence type="ECO:0000256" key="5">
    <source>
        <dbReference type="ARBA" id="ARBA00022884"/>
    </source>
</evidence>
<dbReference type="GO" id="GO:0008270">
    <property type="term" value="F:zinc ion binding"/>
    <property type="evidence" value="ECO:0007669"/>
    <property type="project" value="UniProtKB-KW"/>
</dbReference>
<evidence type="ECO:0000256" key="2">
    <source>
        <dbReference type="ARBA" id="ARBA00022723"/>
    </source>
</evidence>
<feature type="domain" description="RING-type" evidence="11">
    <location>
        <begin position="11"/>
        <end position="54"/>
    </location>
</feature>
<dbReference type="InterPro" id="IPR034261">
    <property type="entry name" value="CNOT4_RRM"/>
</dbReference>
<keyword evidence="6" id="KW-0175">Coiled coil</keyword>
<feature type="compositionally biased region" description="Polar residues" evidence="10">
    <location>
        <begin position="328"/>
        <end position="354"/>
    </location>
</feature>
<feature type="domain" description="C3H1-type" evidence="13">
    <location>
        <begin position="190"/>
        <end position="217"/>
    </location>
</feature>
<keyword evidence="7" id="KW-0539">Nucleus</keyword>